<accession>A0ABX4YIJ1</accession>
<evidence type="ECO:0000259" key="9">
    <source>
        <dbReference type="Pfam" id="PF02542"/>
    </source>
</evidence>
<dbReference type="InterPro" id="IPR020555">
    <property type="entry name" value="MECDP_synthase_CS"/>
</dbReference>
<comment type="caution">
    <text evidence="10">The sequence shown here is derived from an EMBL/GenBank/DDBJ whole genome shotgun (WGS) entry which is preliminary data.</text>
</comment>
<dbReference type="HAMAP" id="MF_00107">
    <property type="entry name" value="IspF"/>
    <property type="match status" value="1"/>
</dbReference>
<dbReference type="Gene3D" id="3.30.1330.50">
    <property type="entry name" value="2-C-methyl-D-erythritol 2,4-cyclodiphosphate synthase"/>
    <property type="match status" value="1"/>
</dbReference>
<dbReference type="CDD" id="cd00554">
    <property type="entry name" value="MECDP_synthase"/>
    <property type="match status" value="1"/>
</dbReference>
<dbReference type="InterPro" id="IPR036571">
    <property type="entry name" value="MECDP_synthase_sf"/>
</dbReference>
<keyword evidence="6 7" id="KW-0456">Lyase</keyword>
<feature type="binding site" evidence="7">
    <location>
        <begin position="59"/>
        <end position="61"/>
    </location>
    <ligand>
        <name>4-CDP-2-C-methyl-D-erythritol 2-phosphate</name>
        <dbReference type="ChEBI" id="CHEBI:57919"/>
    </ligand>
</feature>
<evidence type="ECO:0000313" key="10">
    <source>
        <dbReference type="EMBL" id="PNV75031.1"/>
    </source>
</evidence>
<comment type="caution">
    <text evidence="7">Lacks conserved residue(s) required for the propagation of feature annotation.</text>
</comment>
<evidence type="ECO:0000256" key="8">
    <source>
        <dbReference type="RuleBase" id="RU004395"/>
    </source>
</evidence>
<evidence type="ECO:0000256" key="4">
    <source>
        <dbReference type="ARBA" id="ARBA00022723"/>
    </source>
</evidence>
<feature type="binding site" evidence="7">
    <location>
        <begin position="64"/>
        <end position="68"/>
    </location>
    <ligand>
        <name>4-CDP-2-C-methyl-D-erythritol 2-phosphate</name>
        <dbReference type="ChEBI" id="CHEBI:57919"/>
    </ligand>
</feature>
<evidence type="ECO:0000256" key="2">
    <source>
        <dbReference type="ARBA" id="ARBA00004709"/>
    </source>
</evidence>
<feature type="site" description="Transition state stabilizer" evidence="7">
    <location>
        <position position="136"/>
    </location>
</feature>
<comment type="cofactor">
    <cofactor evidence="7">
        <name>a divalent metal cation</name>
        <dbReference type="ChEBI" id="CHEBI:60240"/>
    </cofactor>
    <text evidence="7">Binds 1 divalent metal cation per subunit.</text>
</comment>
<proteinExistence type="inferred from homology"/>
<evidence type="ECO:0000256" key="1">
    <source>
        <dbReference type="ARBA" id="ARBA00000200"/>
    </source>
</evidence>
<reference evidence="10" key="1">
    <citation type="submission" date="2018-01" db="EMBL/GenBank/DDBJ databases">
        <title>Genomic characterization of Leptospira inadai serogroup Lyme isolated from captured rat in Brazil and comparative analysis with human reference strain.</title>
        <authorList>
            <person name="Moreno L.Z."/>
            <person name="Loureiro A.P."/>
            <person name="Miraglia F."/>
            <person name="Kremer F.S."/>
            <person name="Eslabao M.R."/>
            <person name="Dellagostin O.A."/>
            <person name="Lilenbaum W."/>
            <person name="Moreno A.M."/>
        </authorList>
    </citation>
    <scope>NUCLEOTIDE SEQUENCE [LARGE SCALE GENOMIC DNA]</scope>
    <source>
        <strain evidence="10">M34/99</strain>
    </source>
</reference>
<gene>
    <name evidence="7" type="primary">ispF</name>
    <name evidence="10" type="ORF">BES34_010705</name>
</gene>
<evidence type="ECO:0000256" key="3">
    <source>
        <dbReference type="ARBA" id="ARBA00012579"/>
    </source>
</evidence>
<dbReference type="NCBIfam" id="TIGR00151">
    <property type="entry name" value="ispF"/>
    <property type="match status" value="1"/>
</dbReference>
<feature type="binding site" evidence="7">
    <location>
        <position position="11"/>
    </location>
    <ligand>
        <name>a divalent metal cation</name>
        <dbReference type="ChEBI" id="CHEBI:60240"/>
    </ligand>
</feature>
<dbReference type="EC" id="4.6.1.12" evidence="3 7"/>
<feature type="binding site" evidence="7">
    <location>
        <position position="145"/>
    </location>
    <ligand>
        <name>4-CDP-2-C-methyl-D-erythritol 2-phosphate</name>
        <dbReference type="ChEBI" id="CHEBI:57919"/>
    </ligand>
</feature>
<feature type="binding site" evidence="7">
    <location>
        <begin position="37"/>
        <end position="38"/>
    </location>
    <ligand>
        <name>4-CDP-2-C-methyl-D-erythritol 2-phosphate</name>
        <dbReference type="ChEBI" id="CHEBI:57919"/>
    </ligand>
</feature>
<comment type="subunit">
    <text evidence="7">Homotrimer.</text>
</comment>
<comment type="catalytic activity">
    <reaction evidence="1 7 8">
        <text>4-CDP-2-C-methyl-D-erythritol 2-phosphate = 2-C-methyl-D-erythritol 2,4-cyclic diphosphate + CMP</text>
        <dbReference type="Rhea" id="RHEA:23864"/>
        <dbReference type="ChEBI" id="CHEBI:57919"/>
        <dbReference type="ChEBI" id="CHEBI:58483"/>
        <dbReference type="ChEBI" id="CHEBI:60377"/>
        <dbReference type="EC" id="4.6.1.12"/>
    </reaction>
</comment>
<dbReference type="PANTHER" id="PTHR43181">
    <property type="entry name" value="2-C-METHYL-D-ERYTHRITOL 2,4-CYCLODIPHOSPHATE SYNTHASE, CHLOROPLASTIC"/>
    <property type="match status" value="1"/>
</dbReference>
<comment type="pathway">
    <text evidence="2 7">Isoprenoid biosynthesis; isopentenyl diphosphate biosynthesis via DXP pathway; isopentenyl diphosphate from 1-deoxy-D-xylulose 5-phosphate: step 4/6.</text>
</comment>
<keyword evidence="4 7" id="KW-0479">Metal-binding</keyword>
<dbReference type="InterPro" id="IPR003526">
    <property type="entry name" value="MECDP_synthase"/>
</dbReference>
<dbReference type="Proteomes" id="UP000094669">
    <property type="component" value="Unassembled WGS sequence"/>
</dbReference>
<dbReference type="RefSeq" id="WP_010414870.1">
    <property type="nucleotide sequence ID" value="NZ_MCRM02000009.1"/>
</dbReference>
<keyword evidence="5 7" id="KW-0414">Isoprene biosynthesis</keyword>
<evidence type="ECO:0000313" key="11">
    <source>
        <dbReference type="Proteomes" id="UP000094669"/>
    </source>
</evidence>
<feature type="binding site" evidence="7">
    <location>
        <begin position="135"/>
        <end position="138"/>
    </location>
    <ligand>
        <name>4-CDP-2-C-methyl-D-erythritol 2-phosphate</name>
        <dbReference type="ChEBI" id="CHEBI:57919"/>
    </ligand>
</feature>
<dbReference type="SUPFAM" id="SSF69765">
    <property type="entry name" value="IpsF-like"/>
    <property type="match status" value="1"/>
</dbReference>
<feature type="domain" description="2-C-methyl-D-erythritol 2,4-cyclodiphosphate synthase" evidence="9">
    <location>
        <begin position="2"/>
        <end position="157"/>
    </location>
</feature>
<feature type="binding site" evidence="7">
    <location>
        <position position="9"/>
    </location>
    <ligand>
        <name>a divalent metal cation</name>
        <dbReference type="ChEBI" id="CHEBI:60240"/>
    </ligand>
</feature>
<dbReference type="EMBL" id="MCRM02000009">
    <property type="protein sequence ID" value="PNV75031.1"/>
    <property type="molecule type" value="Genomic_DNA"/>
</dbReference>
<feature type="binding site" evidence="7">
    <location>
        <position position="45"/>
    </location>
    <ligand>
        <name>a divalent metal cation</name>
        <dbReference type="ChEBI" id="CHEBI:60240"/>
    </ligand>
</feature>
<evidence type="ECO:0000256" key="6">
    <source>
        <dbReference type="ARBA" id="ARBA00023239"/>
    </source>
</evidence>
<dbReference type="Pfam" id="PF02542">
    <property type="entry name" value="YgbB"/>
    <property type="match status" value="1"/>
</dbReference>
<feature type="site" description="Transition state stabilizer" evidence="7">
    <location>
        <position position="37"/>
    </location>
</feature>
<sequence>MFRIGQGLDFHKLELNSSRPLLLGGATINSEYALIGHSDADIILHALSDAILGALGLGDIGQYFPDTDPSLKNMDSKIILKKTLDLMKERNFSLINIDCTVIGERPKIAPHREIIRRTLSDLLGIPQDCVSVKATTTEKMGALGRAEGIGATCIVLLQSD</sequence>
<evidence type="ECO:0000256" key="5">
    <source>
        <dbReference type="ARBA" id="ARBA00023229"/>
    </source>
</evidence>
<comment type="function">
    <text evidence="7">Involved in the biosynthesis of isopentenyl diphosphate (IPP) and dimethylallyl diphosphate (DMAPP), two major building blocks of isoprenoid compounds. Catalyzes the conversion of 4-diphosphocytidyl-2-C-methyl-D-erythritol 2-phosphate (CDP-ME2P) to 2-C-methyl-D-erythritol 2,4-cyclodiphosphate (ME-CPP) with a corresponding release of cytidine 5-monophosphate (CMP).</text>
</comment>
<keyword evidence="11" id="KW-1185">Reference proteome</keyword>
<evidence type="ECO:0000256" key="7">
    <source>
        <dbReference type="HAMAP-Rule" id="MF_00107"/>
    </source>
</evidence>
<organism evidence="10 11">
    <name type="scientific">Leptospira inadai serovar Lyme</name>
    <dbReference type="NCBI Taxonomy" id="293084"/>
    <lineage>
        <taxon>Bacteria</taxon>
        <taxon>Pseudomonadati</taxon>
        <taxon>Spirochaetota</taxon>
        <taxon>Spirochaetia</taxon>
        <taxon>Leptospirales</taxon>
        <taxon>Leptospiraceae</taxon>
        <taxon>Leptospira</taxon>
    </lineage>
</organism>
<protein>
    <recommendedName>
        <fullName evidence="3 7">2-C-methyl-D-erythritol 2,4-cyclodiphosphate synthase</fullName>
        <shortName evidence="7">MECDP-synthase</shortName>
        <shortName evidence="7">MECPP-synthase</shortName>
        <shortName evidence="7">MECPS</shortName>
        <ecNumber evidence="3 7">4.6.1.12</ecNumber>
    </recommendedName>
</protein>
<dbReference type="PROSITE" id="PS01350">
    <property type="entry name" value="ISPF"/>
    <property type="match status" value="1"/>
</dbReference>
<comment type="similarity">
    <text evidence="7 8">Belongs to the IspF family.</text>
</comment>
<name>A0ABX4YIJ1_9LEPT</name>
<feature type="binding site" evidence="7">
    <location>
        <begin position="9"/>
        <end position="11"/>
    </location>
    <ligand>
        <name>4-CDP-2-C-methyl-D-erythritol 2-phosphate</name>
        <dbReference type="ChEBI" id="CHEBI:57919"/>
    </ligand>
</feature>
<dbReference type="PANTHER" id="PTHR43181:SF1">
    <property type="entry name" value="2-C-METHYL-D-ERYTHRITOL 2,4-CYCLODIPHOSPHATE SYNTHASE, CHLOROPLASTIC"/>
    <property type="match status" value="1"/>
</dbReference>